<evidence type="ECO:0000313" key="2">
    <source>
        <dbReference type="EMBL" id="MBE9254277.1"/>
    </source>
</evidence>
<keyword evidence="1" id="KW-1133">Transmembrane helix</keyword>
<dbReference type="Proteomes" id="UP000658720">
    <property type="component" value="Unassembled WGS sequence"/>
</dbReference>
<reference evidence="2 3" key="1">
    <citation type="submission" date="2020-10" db="EMBL/GenBank/DDBJ databases">
        <authorList>
            <person name="Castelo-Branco R."/>
            <person name="Eusebio N."/>
            <person name="Adriana R."/>
            <person name="Vieira A."/>
            <person name="Brugerolle De Fraissinette N."/>
            <person name="Rezende De Castro R."/>
            <person name="Schneider M.P."/>
            <person name="Vasconcelos V."/>
            <person name="Leao P.N."/>
        </authorList>
    </citation>
    <scope>NUCLEOTIDE SEQUENCE [LARGE SCALE GENOMIC DNA]</scope>
    <source>
        <strain evidence="2 3">LEGE 00031</strain>
    </source>
</reference>
<accession>A0ABR9VSE6</accession>
<protein>
    <submittedName>
        <fullName evidence="2">Uncharacterized protein</fullName>
    </submittedName>
</protein>
<proteinExistence type="predicted"/>
<keyword evidence="1" id="KW-0472">Membrane</keyword>
<dbReference type="RefSeq" id="WP_194019909.1">
    <property type="nucleotide sequence ID" value="NZ_JADEVV010000027.1"/>
</dbReference>
<keyword evidence="3" id="KW-1185">Reference proteome</keyword>
<keyword evidence="1" id="KW-0812">Transmembrane</keyword>
<sequence length="163" mass="18149">MKTLSVEQQIANLRPALGIAGQINRWFLGAAVLGAIASLLFWNPLPLTFSLFFVIVGFSRRKLGPNLIAAISAFDKEAPSWGEVSITITRWNADNRYHGIVRETGYPNWKYQFIPQGWRPVPGTYPAKIWRTGIDGRPILTVVQEGIIIPTGDARVESDSIEN</sequence>
<gene>
    <name evidence="2" type="ORF">IQ217_10575</name>
</gene>
<comment type="caution">
    <text evidence="2">The sequence shown here is derived from an EMBL/GenBank/DDBJ whole genome shotgun (WGS) entry which is preliminary data.</text>
</comment>
<name>A0ABR9VSE6_9SYNC</name>
<dbReference type="EMBL" id="JADEVV010000027">
    <property type="protein sequence ID" value="MBE9254277.1"/>
    <property type="molecule type" value="Genomic_DNA"/>
</dbReference>
<evidence type="ECO:0000256" key="1">
    <source>
        <dbReference type="SAM" id="Phobius"/>
    </source>
</evidence>
<organism evidence="2 3">
    <name type="scientific">Synechocystis salina LEGE 00031</name>
    <dbReference type="NCBI Taxonomy" id="1828736"/>
    <lineage>
        <taxon>Bacteria</taxon>
        <taxon>Bacillati</taxon>
        <taxon>Cyanobacteriota</taxon>
        <taxon>Cyanophyceae</taxon>
        <taxon>Synechococcales</taxon>
        <taxon>Merismopediaceae</taxon>
        <taxon>Synechocystis</taxon>
    </lineage>
</organism>
<evidence type="ECO:0000313" key="3">
    <source>
        <dbReference type="Proteomes" id="UP000658720"/>
    </source>
</evidence>
<feature type="transmembrane region" description="Helical" evidence="1">
    <location>
        <begin position="26"/>
        <end position="58"/>
    </location>
</feature>